<feature type="domain" description="C2H2-type" evidence="13">
    <location>
        <begin position="382"/>
        <end position="410"/>
    </location>
</feature>
<comment type="subcellular location">
    <subcellularLocation>
        <location evidence="1">Nucleus</location>
    </subcellularLocation>
</comment>
<evidence type="ECO:0000256" key="4">
    <source>
        <dbReference type="ARBA" id="ARBA00022737"/>
    </source>
</evidence>
<proteinExistence type="inferred from homology"/>
<dbReference type="InterPro" id="IPR036236">
    <property type="entry name" value="Znf_C2H2_sf"/>
</dbReference>
<evidence type="ECO:0000256" key="12">
    <source>
        <dbReference type="SAM" id="MobiDB-lite"/>
    </source>
</evidence>
<keyword evidence="6" id="KW-0862">Zinc</keyword>
<evidence type="ECO:0000256" key="7">
    <source>
        <dbReference type="ARBA" id="ARBA00023015"/>
    </source>
</evidence>
<evidence type="ECO:0000256" key="6">
    <source>
        <dbReference type="ARBA" id="ARBA00022833"/>
    </source>
</evidence>
<evidence type="ECO:0000256" key="10">
    <source>
        <dbReference type="ARBA" id="ARBA00023242"/>
    </source>
</evidence>
<dbReference type="Gene3D" id="3.30.160.60">
    <property type="entry name" value="Classic Zinc Finger"/>
    <property type="match status" value="5"/>
</dbReference>
<name>A0ABM1Z835_AEDAL</name>
<feature type="domain" description="C2H2-type" evidence="13">
    <location>
        <begin position="208"/>
        <end position="232"/>
    </location>
</feature>
<dbReference type="EnsemblMetazoa" id="AALFPA23_015968.R23258">
    <property type="protein sequence ID" value="AALFPA23_015968.P23258"/>
    <property type="gene ID" value="AALFPA23_015968"/>
</dbReference>
<evidence type="ECO:0000313" key="14">
    <source>
        <dbReference type="EnsemblMetazoa" id="AALFPA23_015968.P23258"/>
    </source>
</evidence>
<dbReference type="Gene3D" id="3.40.1800.20">
    <property type="match status" value="1"/>
</dbReference>
<dbReference type="Pfam" id="PF13912">
    <property type="entry name" value="zf-C2H2_6"/>
    <property type="match status" value="1"/>
</dbReference>
<dbReference type="SUPFAM" id="SSF57716">
    <property type="entry name" value="Glucocorticoid receptor-like (DNA-binding domain)"/>
    <property type="match status" value="1"/>
</dbReference>
<dbReference type="RefSeq" id="XP_019539427.2">
    <property type="nucleotide sequence ID" value="XM_019683882.3"/>
</dbReference>
<dbReference type="SMART" id="SM00868">
    <property type="entry name" value="zf-AD"/>
    <property type="match status" value="1"/>
</dbReference>
<dbReference type="GeneID" id="109410332"/>
<dbReference type="Proteomes" id="UP000069940">
    <property type="component" value="Unassembled WGS sequence"/>
</dbReference>
<feature type="region of interest" description="Disordered" evidence="12">
    <location>
        <begin position="105"/>
        <end position="129"/>
    </location>
</feature>
<evidence type="ECO:0000256" key="1">
    <source>
        <dbReference type="ARBA" id="ARBA00004123"/>
    </source>
</evidence>
<dbReference type="SMART" id="SM00355">
    <property type="entry name" value="ZnF_C2H2"/>
    <property type="match status" value="9"/>
</dbReference>
<dbReference type="PROSITE" id="PS00028">
    <property type="entry name" value="ZINC_FINGER_C2H2_1"/>
    <property type="match status" value="7"/>
</dbReference>
<comment type="similarity">
    <text evidence="2">Belongs to the krueppel C2H2-type zinc-finger protein family.</text>
</comment>
<dbReference type="InterPro" id="IPR012934">
    <property type="entry name" value="Znf_AD"/>
</dbReference>
<evidence type="ECO:0000256" key="8">
    <source>
        <dbReference type="ARBA" id="ARBA00023125"/>
    </source>
</evidence>
<keyword evidence="8" id="KW-0238">DNA-binding</keyword>
<dbReference type="PANTHER" id="PTHR24393">
    <property type="entry name" value="ZINC FINGER PROTEIN"/>
    <property type="match status" value="1"/>
</dbReference>
<feature type="domain" description="C2H2-type" evidence="13">
    <location>
        <begin position="411"/>
        <end position="439"/>
    </location>
</feature>
<reference evidence="15" key="1">
    <citation type="journal article" date="2015" name="Proc. Natl. Acad. Sci. U.S.A.">
        <title>Genome sequence of the Asian Tiger mosquito, Aedes albopictus, reveals insights into its biology, genetics, and evolution.</title>
        <authorList>
            <person name="Chen X.G."/>
            <person name="Jiang X."/>
            <person name="Gu J."/>
            <person name="Xu M."/>
            <person name="Wu Y."/>
            <person name="Deng Y."/>
            <person name="Zhang C."/>
            <person name="Bonizzoni M."/>
            <person name="Dermauw W."/>
            <person name="Vontas J."/>
            <person name="Armbruster P."/>
            <person name="Huang X."/>
            <person name="Yang Y."/>
            <person name="Zhang H."/>
            <person name="He W."/>
            <person name="Peng H."/>
            <person name="Liu Y."/>
            <person name="Wu K."/>
            <person name="Chen J."/>
            <person name="Lirakis M."/>
            <person name="Topalis P."/>
            <person name="Van Leeuwen T."/>
            <person name="Hall A.B."/>
            <person name="Jiang X."/>
            <person name="Thorpe C."/>
            <person name="Mueller R.L."/>
            <person name="Sun C."/>
            <person name="Waterhouse R.M."/>
            <person name="Yan G."/>
            <person name="Tu Z.J."/>
            <person name="Fang X."/>
            <person name="James A.A."/>
        </authorList>
    </citation>
    <scope>NUCLEOTIDE SEQUENCE [LARGE SCALE GENOMIC DNA]</scope>
    <source>
        <strain evidence="15">Foshan</strain>
    </source>
</reference>
<keyword evidence="10" id="KW-0539">Nucleus</keyword>
<organism evidence="14 15">
    <name type="scientific">Aedes albopictus</name>
    <name type="common">Asian tiger mosquito</name>
    <name type="synonym">Stegomyia albopicta</name>
    <dbReference type="NCBI Taxonomy" id="7160"/>
    <lineage>
        <taxon>Eukaryota</taxon>
        <taxon>Metazoa</taxon>
        <taxon>Ecdysozoa</taxon>
        <taxon>Arthropoda</taxon>
        <taxon>Hexapoda</taxon>
        <taxon>Insecta</taxon>
        <taxon>Pterygota</taxon>
        <taxon>Neoptera</taxon>
        <taxon>Endopterygota</taxon>
        <taxon>Diptera</taxon>
        <taxon>Nematocera</taxon>
        <taxon>Culicoidea</taxon>
        <taxon>Culicidae</taxon>
        <taxon>Culicinae</taxon>
        <taxon>Aedini</taxon>
        <taxon>Aedes</taxon>
        <taxon>Stegomyia</taxon>
    </lineage>
</organism>
<feature type="domain" description="C2H2-type" evidence="13">
    <location>
        <begin position="154"/>
        <end position="177"/>
    </location>
</feature>
<keyword evidence="7" id="KW-0805">Transcription regulation</keyword>
<evidence type="ECO:0000256" key="11">
    <source>
        <dbReference type="PROSITE-ProRule" id="PRU00042"/>
    </source>
</evidence>
<dbReference type="PANTHER" id="PTHR24393:SF15">
    <property type="entry name" value="IP01243P-RELATED"/>
    <property type="match status" value="1"/>
</dbReference>
<evidence type="ECO:0000256" key="9">
    <source>
        <dbReference type="ARBA" id="ARBA00023163"/>
    </source>
</evidence>
<dbReference type="InterPro" id="IPR013087">
    <property type="entry name" value="Znf_C2H2_type"/>
</dbReference>
<accession>A0ABM1Z835</accession>
<dbReference type="PROSITE" id="PS50157">
    <property type="entry name" value="ZINC_FINGER_C2H2_2"/>
    <property type="match status" value="7"/>
</dbReference>
<dbReference type="Pfam" id="PF00096">
    <property type="entry name" value="zf-C2H2"/>
    <property type="match status" value="2"/>
</dbReference>
<evidence type="ECO:0000313" key="15">
    <source>
        <dbReference type="Proteomes" id="UP000069940"/>
    </source>
</evidence>
<keyword evidence="15" id="KW-1185">Reference proteome</keyword>
<keyword evidence="5 11" id="KW-0863">Zinc-finger</keyword>
<feature type="domain" description="C2H2-type" evidence="13">
    <location>
        <begin position="294"/>
        <end position="316"/>
    </location>
</feature>
<evidence type="ECO:0000256" key="5">
    <source>
        <dbReference type="ARBA" id="ARBA00022771"/>
    </source>
</evidence>
<feature type="domain" description="C2H2-type" evidence="13">
    <location>
        <begin position="235"/>
        <end position="262"/>
    </location>
</feature>
<protein>
    <recommendedName>
        <fullName evidence="13">C2H2-type domain-containing protein</fullName>
    </recommendedName>
</protein>
<dbReference type="SUPFAM" id="SSF57667">
    <property type="entry name" value="beta-beta-alpha zinc fingers"/>
    <property type="match status" value="6"/>
</dbReference>
<evidence type="ECO:0000256" key="3">
    <source>
        <dbReference type="ARBA" id="ARBA00022723"/>
    </source>
</evidence>
<evidence type="ECO:0000259" key="13">
    <source>
        <dbReference type="PROSITE" id="PS50157"/>
    </source>
</evidence>
<keyword evidence="4" id="KW-0677">Repeat</keyword>
<reference evidence="14" key="2">
    <citation type="submission" date="2025-05" db="UniProtKB">
        <authorList>
            <consortium name="EnsemblMetazoa"/>
        </authorList>
    </citation>
    <scope>IDENTIFICATION</scope>
    <source>
        <strain evidence="14">Foshan</strain>
    </source>
</reference>
<evidence type="ECO:0000256" key="2">
    <source>
        <dbReference type="ARBA" id="ARBA00006991"/>
    </source>
</evidence>
<dbReference type="Pfam" id="PF13894">
    <property type="entry name" value="zf-C2H2_4"/>
    <property type="match status" value="1"/>
</dbReference>
<feature type="domain" description="C2H2-type" evidence="13">
    <location>
        <begin position="265"/>
        <end position="293"/>
    </location>
</feature>
<dbReference type="Pfam" id="PF07776">
    <property type="entry name" value="zf-AD"/>
    <property type="match status" value="1"/>
</dbReference>
<sequence>MDSLSCFMCGQNADKFHSISETGSELELSISNIICQHFWFQKDVLRTAIICEPCWQTVDQFHRYYQDVKQYHEQLAEPNSICIKQEQLESIVEVEQSRIKAEVSSDDESNVAIAEETNQRSSEADQDVEELPGNLGFESQQQMEDSLIRQHLPYNCDECSVTFESFLSMRRHMIDFHGQKYVKCCGVQYTSRHLLFEHVEAVFNPKAFKCDLCTRSFKSRLGYTKHKQLCHSRLFTCDQCPKQFPSKFQLKRHIENHTRFKSGIFTCETCGKCFHKYVLLKEHIDAVHEKNENHVCDICSESFTRKMMLKEHRLTHDYSPDQLKKQCPICKRWQKNVRLWKIHVDRHKGDGEQQCDQCDHVSINLSALKRHIERMHERKMDCPCDLCGKVYANQHTLREHVARAHTKEPLYQCRFCDKKFFSSPRMYTHRKAAHPKEWQEYITTKFGIDEAEAGEGASSK</sequence>
<keyword evidence="3" id="KW-0479">Metal-binding</keyword>
<keyword evidence="9" id="KW-0804">Transcription</keyword>